<dbReference type="PATRIC" id="fig|1379870.5.peg.4223"/>
<reference evidence="1 2" key="1">
    <citation type="journal article" date="2014" name="Curr. Microbiol.">
        <title>Spirosoma radiotolerans sp. nov., a gamma-radiation-resistant bacterium isolated from gamma ray-irradiated soil.</title>
        <authorList>
            <person name="Lee J.J."/>
            <person name="Srinivasan S."/>
            <person name="Lim S."/>
            <person name="Joe M."/>
            <person name="Im S."/>
            <person name="Bae S.I."/>
            <person name="Park K.R."/>
            <person name="Han J.H."/>
            <person name="Park S.H."/>
            <person name="Joo B.M."/>
            <person name="Park S.J."/>
            <person name="Kim M.K."/>
        </authorList>
    </citation>
    <scope>NUCLEOTIDE SEQUENCE [LARGE SCALE GENOMIC DNA]</scope>
    <source>
        <strain evidence="1 2">DG5A</strain>
    </source>
</reference>
<protein>
    <submittedName>
        <fullName evidence="1">Uncharacterized protein</fullName>
    </submittedName>
</protein>
<proteinExistence type="predicted"/>
<dbReference type="EMBL" id="CP010429">
    <property type="protein sequence ID" value="AKD56772.1"/>
    <property type="molecule type" value="Genomic_DNA"/>
</dbReference>
<dbReference type="RefSeq" id="WP_046576063.1">
    <property type="nucleotide sequence ID" value="NZ_CP010429.1"/>
</dbReference>
<dbReference type="InterPro" id="IPR056510">
    <property type="entry name" value="WapI"/>
</dbReference>
<sequence length="146" mass="16991">MKFISSANSLDSFEFAILGYGQATKSWRDRNRLQCRFSTFWRQQTDTQSARLHTWEVKRLLTGLRSLWNKATNHVALTFSEPGLSMHAKALSDDSYRLQIQLGHDLTPAWHEYPDFPVEMDIVLSRTQLQEAIQELSGQIETYPER</sequence>
<evidence type="ECO:0000313" key="2">
    <source>
        <dbReference type="Proteomes" id="UP000033054"/>
    </source>
</evidence>
<dbReference type="Pfam" id="PF24716">
    <property type="entry name" value="WapI"/>
    <property type="match status" value="1"/>
</dbReference>
<dbReference type="HOGENOM" id="CLU_1776275_0_0_10"/>
<evidence type="ECO:0000313" key="1">
    <source>
        <dbReference type="EMBL" id="AKD56772.1"/>
    </source>
</evidence>
<name>A0A0E3V8I1_9BACT</name>
<accession>A0A0E3V8I1</accession>
<dbReference type="OrthoDB" id="953249at2"/>
<dbReference type="AlphaFoldDB" id="A0A0E3V8I1"/>
<gene>
    <name evidence="1" type="ORF">SD10_19580</name>
</gene>
<dbReference type="KEGG" id="srd:SD10_19580"/>
<dbReference type="Proteomes" id="UP000033054">
    <property type="component" value="Chromosome"/>
</dbReference>
<organism evidence="1 2">
    <name type="scientific">Spirosoma radiotolerans</name>
    <dbReference type="NCBI Taxonomy" id="1379870"/>
    <lineage>
        <taxon>Bacteria</taxon>
        <taxon>Pseudomonadati</taxon>
        <taxon>Bacteroidota</taxon>
        <taxon>Cytophagia</taxon>
        <taxon>Cytophagales</taxon>
        <taxon>Cytophagaceae</taxon>
        <taxon>Spirosoma</taxon>
    </lineage>
</organism>
<keyword evidence="2" id="KW-1185">Reference proteome</keyword>